<keyword evidence="3 6" id="KW-0238">DNA-binding</keyword>
<dbReference type="GO" id="GO:0003700">
    <property type="term" value="F:DNA-binding transcription factor activity"/>
    <property type="evidence" value="ECO:0007669"/>
    <property type="project" value="TreeGrafter"/>
</dbReference>
<evidence type="ECO:0000313" key="7">
    <source>
        <dbReference type="Proteomes" id="UP000325289"/>
    </source>
</evidence>
<sequence length="308" mass="31726">MGNGAVLNAGESAARPTIRDVARLAGVSKLTVSLVLRESASVRPQTAETVRAAMARMNYVYDPRAVRFRQGRPGPLGVALRGAGDPLSAGVLSGLSEVAGKAGQALLVCFGGRRGAGGDTAFLLHAEGASAMLIDARDGPFGTTPGGVPTMALFGTPPGMMSAQLDGAQALRLATEYLEQQGATRFVLAGRPEILVPGAGQDPVHLRLDHPGATEFMERLGQTATPADGIICTDPAIGRLCRAVGVPRARLVVLGDAERTGDCAALCFDGRALGQTIGRRLLDRMSGGPPGAEDIVAPVWLTTPRCDG</sequence>
<dbReference type="OrthoDB" id="7811243at2"/>
<evidence type="ECO:0000256" key="1">
    <source>
        <dbReference type="ARBA" id="ARBA00022491"/>
    </source>
</evidence>
<keyword evidence="1" id="KW-0678">Repressor</keyword>
<evidence type="ECO:0000256" key="3">
    <source>
        <dbReference type="ARBA" id="ARBA00023125"/>
    </source>
</evidence>
<keyword evidence="4" id="KW-0804">Transcription</keyword>
<evidence type="ECO:0000256" key="2">
    <source>
        <dbReference type="ARBA" id="ARBA00023015"/>
    </source>
</evidence>
<protein>
    <submittedName>
        <fullName evidence="6">DNA-binding transcriptional regulator, LacI/PurR family</fullName>
    </submittedName>
</protein>
<dbReference type="Pfam" id="PF00356">
    <property type="entry name" value="LacI"/>
    <property type="match status" value="1"/>
</dbReference>
<evidence type="ECO:0000259" key="5">
    <source>
        <dbReference type="PROSITE" id="PS50932"/>
    </source>
</evidence>
<accession>A0A1I2D055</accession>
<evidence type="ECO:0000256" key="4">
    <source>
        <dbReference type="ARBA" id="ARBA00023163"/>
    </source>
</evidence>
<dbReference type="PANTHER" id="PTHR30146:SF148">
    <property type="entry name" value="HTH-TYPE TRANSCRIPTIONAL REPRESSOR PURR-RELATED"/>
    <property type="match status" value="1"/>
</dbReference>
<dbReference type="Gene3D" id="1.10.260.40">
    <property type="entry name" value="lambda repressor-like DNA-binding domains"/>
    <property type="match status" value="1"/>
</dbReference>
<organism evidence="6 7">
    <name type="scientific">Roseivivax sediminis</name>
    <dbReference type="NCBI Taxonomy" id="936889"/>
    <lineage>
        <taxon>Bacteria</taxon>
        <taxon>Pseudomonadati</taxon>
        <taxon>Pseudomonadota</taxon>
        <taxon>Alphaproteobacteria</taxon>
        <taxon>Rhodobacterales</taxon>
        <taxon>Roseobacteraceae</taxon>
        <taxon>Roseivivax</taxon>
    </lineage>
</organism>
<dbReference type="CDD" id="cd01392">
    <property type="entry name" value="HTH_LacI"/>
    <property type="match status" value="1"/>
</dbReference>
<dbReference type="Gene3D" id="3.40.50.2300">
    <property type="match status" value="1"/>
</dbReference>
<feature type="domain" description="HTH lacI-type" evidence="5">
    <location>
        <begin position="16"/>
        <end position="70"/>
    </location>
</feature>
<dbReference type="SUPFAM" id="SSF53822">
    <property type="entry name" value="Periplasmic binding protein-like I"/>
    <property type="match status" value="1"/>
</dbReference>
<dbReference type="EMBL" id="FOMS01000015">
    <property type="protein sequence ID" value="SFE73901.1"/>
    <property type="molecule type" value="Genomic_DNA"/>
</dbReference>
<dbReference type="AlphaFoldDB" id="A0A1I2D055"/>
<dbReference type="SUPFAM" id="SSF47413">
    <property type="entry name" value="lambda repressor-like DNA-binding domains"/>
    <property type="match status" value="1"/>
</dbReference>
<proteinExistence type="predicted"/>
<reference evidence="6 7" key="1">
    <citation type="submission" date="2016-10" db="EMBL/GenBank/DDBJ databases">
        <authorList>
            <person name="Varghese N."/>
            <person name="Submissions S."/>
        </authorList>
    </citation>
    <scope>NUCLEOTIDE SEQUENCE [LARGE SCALE GENOMIC DNA]</scope>
    <source>
        <strain evidence="7">YIM D21,KCTC 23444,ACCC 10710</strain>
    </source>
</reference>
<keyword evidence="2" id="KW-0805">Transcription regulation</keyword>
<dbReference type="InterPro" id="IPR000843">
    <property type="entry name" value="HTH_LacI"/>
</dbReference>
<evidence type="ECO:0000313" key="6">
    <source>
        <dbReference type="EMBL" id="SFE73901.1"/>
    </source>
</evidence>
<gene>
    <name evidence="6" type="ORF">SAMN04515678_1158</name>
</gene>
<dbReference type="Proteomes" id="UP000325289">
    <property type="component" value="Unassembled WGS sequence"/>
</dbReference>
<keyword evidence="7" id="KW-1185">Reference proteome</keyword>
<name>A0A1I2D055_9RHOB</name>
<dbReference type="PROSITE" id="PS00356">
    <property type="entry name" value="HTH_LACI_1"/>
    <property type="match status" value="1"/>
</dbReference>
<dbReference type="PROSITE" id="PS50932">
    <property type="entry name" value="HTH_LACI_2"/>
    <property type="match status" value="1"/>
</dbReference>
<dbReference type="SMART" id="SM00354">
    <property type="entry name" value="HTH_LACI"/>
    <property type="match status" value="1"/>
</dbReference>
<dbReference type="PANTHER" id="PTHR30146">
    <property type="entry name" value="LACI-RELATED TRANSCRIPTIONAL REPRESSOR"/>
    <property type="match status" value="1"/>
</dbReference>
<dbReference type="InterPro" id="IPR010982">
    <property type="entry name" value="Lambda_DNA-bd_dom_sf"/>
</dbReference>
<dbReference type="GO" id="GO:0000976">
    <property type="term" value="F:transcription cis-regulatory region binding"/>
    <property type="evidence" value="ECO:0007669"/>
    <property type="project" value="TreeGrafter"/>
</dbReference>
<dbReference type="InterPro" id="IPR028082">
    <property type="entry name" value="Peripla_BP_I"/>
</dbReference>